<dbReference type="AlphaFoldDB" id="A0A7E4V1J1"/>
<sequence>MSLFLGNAADFGFGHSGDALWHAFGLLCVPTCIIGVVLAFCAGLRYLLKNSTATESVTLWRLEMINGLQASIIALQLGVVKYHTNSGVLYIYSIIIQVIFAHVNGGVAANPIDIITKFRSREITRMTAIGCGIIQLFVPVIVRLLVWLCKNDLFFVMIDTCKVEMVYEHIDVIVFEIMISILLTLISCNTTGTVKKWVMPIATSSLQAIGKLYVLNQTIIF</sequence>
<organism evidence="2 3">
    <name type="scientific">Panagrellus redivivus</name>
    <name type="common">Microworm</name>
    <dbReference type="NCBI Taxonomy" id="6233"/>
    <lineage>
        <taxon>Eukaryota</taxon>
        <taxon>Metazoa</taxon>
        <taxon>Ecdysozoa</taxon>
        <taxon>Nematoda</taxon>
        <taxon>Chromadorea</taxon>
        <taxon>Rhabditida</taxon>
        <taxon>Tylenchina</taxon>
        <taxon>Panagrolaimomorpha</taxon>
        <taxon>Panagrolaimoidea</taxon>
        <taxon>Panagrolaimidae</taxon>
        <taxon>Panagrellus</taxon>
    </lineage>
</organism>
<keyword evidence="2" id="KW-1185">Reference proteome</keyword>
<evidence type="ECO:0000256" key="1">
    <source>
        <dbReference type="SAM" id="Phobius"/>
    </source>
</evidence>
<evidence type="ECO:0000313" key="2">
    <source>
        <dbReference type="Proteomes" id="UP000492821"/>
    </source>
</evidence>
<accession>A0A7E4V1J1</accession>
<feature type="transmembrane region" description="Helical" evidence="1">
    <location>
        <begin position="128"/>
        <end position="146"/>
    </location>
</feature>
<name>A0A7E4V1J1_PANRE</name>
<dbReference type="WBParaSite" id="Pan_g15321.t1">
    <property type="protein sequence ID" value="Pan_g15321.t1"/>
    <property type="gene ID" value="Pan_g15321"/>
</dbReference>
<reference evidence="3" key="2">
    <citation type="submission" date="2020-10" db="UniProtKB">
        <authorList>
            <consortium name="WormBaseParasite"/>
        </authorList>
    </citation>
    <scope>IDENTIFICATION</scope>
</reference>
<feature type="transmembrane region" description="Helical" evidence="1">
    <location>
        <begin position="89"/>
        <end position="107"/>
    </location>
</feature>
<feature type="transmembrane region" description="Helical" evidence="1">
    <location>
        <begin position="20"/>
        <end position="47"/>
    </location>
</feature>
<keyword evidence="1" id="KW-0472">Membrane</keyword>
<reference evidence="2" key="1">
    <citation type="journal article" date="2013" name="Genetics">
        <title>The draft genome and transcriptome of Panagrellus redivivus are shaped by the harsh demands of a free-living lifestyle.</title>
        <authorList>
            <person name="Srinivasan J."/>
            <person name="Dillman A.R."/>
            <person name="Macchietto M.G."/>
            <person name="Heikkinen L."/>
            <person name="Lakso M."/>
            <person name="Fracchia K.M."/>
            <person name="Antoshechkin I."/>
            <person name="Mortazavi A."/>
            <person name="Wong G."/>
            <person name="Sternberg P.W."/>
        </authorList>
    </citation>
    <scope>NUCLEOTIDE SEQUENCE [LARGE SCALE GENOMIC DNA]</scope>
    <source>
        <strain evidence="2">MT8872</strain>
    </source>
</reference>
<keyword evidence="1" id="KW-1133">Transmembrane helix</keyword>
<dbReference type="Proteomes" id="UP000492821">
    <property type="component" value="Unassembled WGS sequence"/>
</dbReference>
<protein>
    <submittedName>
        <fullName evidence="3">Serpentine receptor class gamma</fullName>
    </submittedName>
</protein>
<evidence type="ECO:0000313" key="3">
    <source>
        <dbReference type="WBParaSite" id="Pan_g15321.t1"/>
    </source>
</evidence>
<keyword evidence="1" id="KW-0812">Transmembrane</keyword>
<feature type="transmembrane region" description="Helical" evidence="1">
    <location>
        <begin position="166"/>
        <end position="186"/>
    </location>
</feature>
<proteinExistence type="predicted"/>